<evidence type="ECO:0000256" key="1">
    <source>
        <dbReference type="ARBA" id="ARBA00004141"/>
    </source>
</evidence>
<evidence type="ECO:0000313" key="8">
    <source>
        <dbReference type="Proteomes" id="UP000481153"/>
    </source>
</evidence>
<keyword evidence="8" id="KW-1185">Reference proteome</keyword>
<dbReference type="Pfam" id="PF01554">
    <property type="entry name" value="MatE"/>
    <property type="match status" value="2"/>
</dbReference>
<dbReference type="GO" id="GO:0015297">
    <property type="term" value="F:antiporter activity"/>
    <property type="evidence" value="ECO:0007669"/>
    <property type="project" value="InterPro"/>
</dbReference>
<evidence type="ECO:0000313" key="7">
    <source>
        <dbReference type="EMBL" id="KAF0728873.1"/>
    </source>
</evidence>
<dbReference type="VEuPathDB" id="FungiDB:AeMF1_010767"/>
<comment type="caution">
    <text evidence="7">The sequence shown here is derived from an EMBL/GenBank/DDBJ whole genome shotgun (WGS) entry which is preliminary data.</text>
</comment>
<feature type="transmembrane region" description="Helical" evidence="6">
    <location>
        <begin position="135"/>
        <end position="159"/>
    </location>
</feature>
<feature type="transmembrane region" description="Helical" evidence="6">
    <location>
        <begin position="201"/>
        <end position="220"/>
    </location>
</feature>
<evidence type="ECO:0000256" key="4">
    <source>
        <dbReference type="ARBA" id="ARBA00022989"/>
    </source>
</evidence>
<feature type="transmembrane region" description="Helical" evidence="6">
    <location>
        <begin position="171"/>
        <end position="189"/>
    </location>
</feature>
<evidence type="ECO:0000256" key="6">
    <source>
        <dbReference type="SAM" id="Phobius"/>
    </source>
</evidence>
<dbReference type="GO" id="GO:0042910">
    <property type="term" value="F:xenobiotic transmembrane transporter activity"/>
    <property type="evidence" value="ECO:0007669"/>
    <property type="project" value="InterPro"/>
</dbReference>
<feature type="transmembrane region" description="Helical" evidence="6">
    <location>
        <begin position="52"/>
        <end position="77"/>
    </location>
</feature>
<dbReference type="NCBIfam" id="TIGR00797">
    <property type="entry name" value="matE"/>
    <property type="match status" value="1"/>
</dbReference>
<accession>A0A6G0WNH6</accession>
<feature type="transmembrane region" description="Helical" evidence="6">
    <location>
        <begin position="460"/>
        <end position="479"/>
    </location>
</feature>
<proteinExistence type="inferred from homology"/>
<feature type="transmembrane region" description="Helical" evidence="6">
    <location>
        <begin position="232"/>
        <end position="252"/>
    </location>
</feature>
<keyword evidence="3 6" id="KW-0812">Transmembrane</keyword>
<feature type="transmembrane region" description="Helical" evidence="6">
    <location>
        <begin position="288"/>
        <end position="308"/>
    </location>
</feature>
<dbReference type="GO" id="GO:0016020">
    <property type="term" value="C:membrane"/>
    <property type="evidence" value="ECO:0007669"/>
    <property type="project" value="UniProtKB-SubCell"/>
</dbReference>
<dbReference type="PANTHER" id="PTHR11206">
    <property type="entry name" value="MULTIDRUG RESISTANCE PROTEIN"/>
    <property type="match status" value="1"/>
</dbReference>
<feature type="transmembrane region" description="Helical" evidence="6">
    <location>
        <begin position="361"/>
        <end position="380"/>
    </location>
</feature>
<feature type="transmembrane region" description="Helical" evidence="6">
    <location>
        <begin position="400"/>
        <end position="418"/>
    </location>
</feature>
<comment type="subcellular location">
    <subcellularLocation>
        <location evidence="1">Membrane</location>
        <topology evidence="1">Multi-pass membrane protein</topology>
    </subcellularLocation>
</comment>
<feature type="transmembrane region" description="Helical" evidence="6">
    <location>
        <begin position="430"/>
        <end position="454"/>
    </location>
</feature>
<dbReference type="AlphaFoldDB" id="A0A6G0WNH6"/>
<sequence length="506" mass="55381">MVTRLRSNSAPEANPLLADGLSPKFHEAILEQPPKERIELNFFQEAIDLLKLALPIMATLMLEFLPGAFSVALVGHIDSPMRKEYVDAAMLAVMFLNITGVSIGSGLSTAMDTLCSQTVGAGKLYNLGMYFQSGLIVLGCMYIPCLLLNFNSGFFLVALGQDPTVAQLAGSFSRVSVFSLPGIFLYELLKKVLQAQKIVSPMAYIAILTNFIYFGMGYYFCYHTELGFLGAAYARTISQLLLPVFGFLYLMWNPVYKDWWPTDHTFSKQWQAAWEHVPQFFSLGAPGMLMIVMEWWAYEVCALIAGWMSNPVLSISVQSVLMGLASQAYSIFLGLNIATTVRLGNALGANEPHRAQLISKVAIGVALMTGILVSLFFLITHDALPQLLTGDPATIETTQHALAIFAVYELIDCMNCTAQSILKGMGKQSIGVWVNAGCYYVIGIPAGILLAFHFSLGVQGLWIGLGGGLLFGFGVYLRYICTVNWKQMAVEAIGRTSKSSKSMIET</sequence>
<protein>
    <recommendedName>
        <fullName evidence="9">Multidrug and toxin extrusion protein</fullName>
    </recommendedName>
</protein>
<organism evidence="7 8">
    <name type="scientific">Aphanomyces euteiches</name>
    <dbReference type="NCBI Taxonomy" id="100861"/>
    <lineage>
        <taxon>Eukaryota</taxon>
        <taxon>Sar</taxon>
        <taxon>Stramenopiles</taxon>
        <taxon>Oomycota</taxon>
        <taxon>Saprolegniomycetes</taxon>
        <taxon>Saprolegniales</taxon>
        <taxon>Verrucalvaceae</taxon>
        <taxon>Aphanomyces</taxon>
    </lineage>
</organism>
<gene>
    <name evidence="7" type="ORF">Ae201684_013442</name>
</gene>
<evidence type="ECO:0000256" key="3">
    <source>
        <dbReference type="ARBA" id="ARBA00022692"/>
    </source>
</evidence>
<dbReference type="Proteomes" id="UP000481153">
    <property type="component" value="Unassembled WGS sequence"/>
</dbReference>
<evidence type="ECO:0000256" key="5">
    <source>
        <dbReference type="ARBA" id="ARBA00023136"/>
    </source>
</evidence>
<name>A0A6G0WNH6_9STRA</name>
<keyword evidence="4 6" id="KW-1133">Transmembrane helix</keyword>
<dbReference type="EMBL" id="VJMJ01000172">
    <property type="protein sequence ID" value="KAF0728873.1"/>
    <property type="molecule type" value="Genomic_DNA"/>
</dbReference>
<evidence type="ECO:0000256" key="2">
    <source>
        <dbReference type="ARBA" id="ARBA00010199"/>
    </source>
</evidence>
<keyword evidence="5 6" id="KW-0472">Membrane</keyword>
<reference evidence="7 8" key="1">
    <citation type="submission" date="2019-07" db="EMBL/GenBank/DDBJ databases">
        <title>Genomics analysis of Aphanomyces spp. identifies a new class of oomycete effector associated with host adaptation.</title>
        <authorList>
            <person name="Gaulin E."/>
        </authorList>
    </citation>
    <scope>NUCLEOTIDE SEQUENCE [LARGE SCALE GENOMIC DNA]</scope>
    <source>
        <strain evidence="7 8">ATCC 201684</strain>
    </source>
</reference>
<evidence type="ECO:0008006" key="9">
    <source>
        <dbReference type="Google" id="ProtNLM"/>
    </source>
</evidence>
<feature type="transmembrane region" description="Helical" evidence="6">
    <location>
        <begin position="89"/>
        <end position="114"/>
    </location>
</feature>
<comment type="similarity">
    <text evidence="2">Belongs to the multi antimicrobial extrusion (MATE) (TC 2.A.66.1) family.</text>
</comment>
<dbReference type="InterPro" id="IPR002528">
    <property type="entry name" value="MATE_fam"/>
</dbReference>
<dbReference type="CDD" id="cd13132">
    <property type="entry name" value="MATE_eukaryotic"/>
    <property type="match status" value="1"/>
</dbReference>
<dbReference type="GO" id="GO:1990961">
    <property type="term" value="P:xenobiotic detoxification by transmembrane export across the plasma membrane"/>
    <property type="evidence" value="ECO:0007669"/>
    <property type="project" value="InterPro"/>
</dbReference>
<dbReference type="InterPro" id="IPR045069">
    <property type="entry name" value="MATE_euk"/>
</dbReference>